<dbReference type="EMBL" id="MCOG01000111">
    <property type="protein sequence ID" value="ORY45421.1"/>
    <property type="molecule type" value="Genomic_DNA"/>
</dbReference>
<evidence type="ECO:0000256" key="1">
    <source>
        <dbReference type="SAM" id="Phobius"/>
    </source>
</evidence>
<sequence>MQLGEMQHFNNTPLGEMQSGEMQLFPNIELSCISPDCISPSGVVLKCCISPSCISPSCYSPGCISTSRSELLIEKLKELKKYLLLLYVNIPFLILVQTIN</sequence>
<evidence type="ECO:0000313" key="3">
    <source>
        <dbReference type="Proteomes" id="UP000193920"/>
    </source>
</evidence>
<keyword evidence="3" id="KW-1185">Reference proteome</keyword>
<protein>
    <submittedName>
        <fullName evidence="2">Uncharacterized protein</fullName>
    </submittedName>
</protein>
<dbReference type="Proteomes" id="UP000193920">
    <property type="component" value="Unassembled WGS sequence"/>
</dbReference>
<accession>A0A1Y2CED4</accession>
<comment type="caution">
    <text evidence="2">The sequence shown here is derived from an EMBL/GenBank/DDBJ whole genome shotgun (WGS) entry which is preliminary data.</text>
</comment>
<keyword evidence="1" id="KW-0812">Transmembrane</keyword>
<reference evidence="2 3" key="1">
    <citation type="submission" date="2016-08" db="EMBL/GenBank/DDBJ databases">
        <title>A Parts List for Fungal Cellulosomes Revealed by Comparative Genomics.</title>
        <authorList>
            <consortium name="DOE Joint Genome Institute"/>
            <person name="Haitjema C.H."/>
            <person name="Gilmore S.P."/>
            <person name="Henske J.K."/>
            <person name="Solomon K.V."/>
            <person name="De Groot R."/>
            <person name="Kuo A."/>
            <person name="Mondo S.J."/>
            <person name="Salamov A.A."/>
            <person name="Labutti K."/>
            <person name="Zhao Z."/>
            <person name="Chiniquy J."/>
            <person name="Barry K."/>
            <person name="Brewer H.M."/>
            <person name="Purvine S.O."/>
            <person name="Wright A.T."/>
            <person name="Boxma B."/>
            <person name="Van Alen T."/>
            <person name="Hackstein J.H."/>
            <person name="Baker S.E."/>
            <person name="Grigoriev I.V."/>
            <person name="O'Malley M.A."/>
        </authorList>
    </citation>
    <scope>NUCLEOTIDE SEQUENCE [LARGE SCALE GENOMIC DNA]</scope>
    <source>
        <strain evidence="2 3">G1</strain>
    </source>
</reference>
<proteinExistence type="predicted"/>
<keyword evidence="1" id="KW-0472">Membrane</keyword>
<name>A0A1Y2CED4_9FUNG</name>
<keyword evidence="1" id="KW-1133">Transmembrane helix</keyword>
<dbReference type="AlphaFoldDB" id="A0A1Y2CED4"/>
<organism evidence="2 3">
    <name type="scientific">Neocallimastix californiae</name>
    <dbReference type="NCBI Taxonomy" id="1754190"/>
    <lineage>
        <taxon>Eukaryota</taxon>
        <taxon>Fungi</taxon>
        <taxon>Fungi incertae sedis</taxon>
        <taxon>Chytridiomycota</taxon>
        <taxon>Chytridiomycota incertae sedis</taxon>
        <taxon>Neocallimastigomycetes</taxon>
        <taxon>Neocallimastigales</taxon>
        <taxon>Neocallimastigaceae</taxon>
        <taxon>Neocallimastix</taxon>
    </lineage>
</organism>
<gene>
    <name evidence="2" type="ORF">LY90DRAFT_509507</name>
</gene>
<feature type="transmembrane region" description="Helical" evidence="1">
    <location>
        <begin position="82"/>
        <end position="99"/>
    </location>
</feature>
<evidence type="ECO:0000313" key="2">
    <source>
        <dbReference type="EMBL" id="ORY45421.1"/>
    </source>
</evidence>